<evidence type="ECO:0000256" key="5">
    <source>
        <dbReference type="ARBA" id="ARBA00023267"/>
    </source>
</evidence>
<dbReference type="Pfam" id="PF02785">
    <property type="entry name" value="Biotin_carb_C"/>
    <property type="match status" value="1"/>
</dbReference>
<evidence type="ECO:0000313" key="11">
    <source>
        <dbReference type="Proteomes" id="UP000019478"/>
    </source>
</evidence>
<evidence type="ECO:0000259" key="8">
    <source>
        <dbReference type="PROSITE" id="PS50975"/>
    </source>
</evidence>
<evidence type="ECO:0000256" key="3">
    <source>
        <dbReference type="ARBA" id="ARBA00022741"/>
    </source>
</evidence>
<accession>W9Y395</accession>
<reference evidence="10 11" key="1">
    <citation type="submission" date="2013-03" db="EMBL/GenBank/DDBJ databases">
        <title>The Genome Sequence of Capronia epimyces CBS 606.96.</title>
        <authorList>
            <consortium name="The Broad Institute Genomics Platform"/>
            <person name="Cuomo C."/>
            <person name="de Hoog S."/>
            <person name="Gorbushina A."/>
            <person name="Walker B."/>
            <person name="Young S.K."/>
            <person name="Zeng Q."/>
            <person name="Gargeya S."/>
            <person name="Fitzgerald M."/>
            <person name="Haas B."/>
            <person name="Abouelleil A."/>
            <person name="Allen A.W."/>
            <person name="Alvarado L."/>
            <person name="Arachchi H.M."/>
            <person name="Berlin A.M."/>
            <person name="Chapman S.B."/>
            <person name="Gainer-Dewar J."/>
            <person name="Goldberg J."/>
            <person name="Griggs A."/>
            <person name="Gujja S."/>
            <person name="Hansen M."/>
            <person name="Howarth C."/>
            <person name="Imamovic A."/>
            <person name="Ireland A."/>
            <person name="Larimer J."/>
            <person name="McCowan C."/>
            <person name="Murphy C."/>
            <person name="Pearson M."/>
            <person name="Poon T.W."/>
            <person name="Priest M."/>
            <person name="Roberts A."/>
            <person name="Saif S."/>
            <person name="Shea T."/>
            <person name="Sisk P."/>
            <person name="Sykes S."/>
            <person name="Wortman J."/>
            <person name="Nusbaum C."/>
            <person name="Birren B."/>
        </authorList>
    </citation>
    <scope>NUCLEOTIDE SEQUENCE [LARGE SCALE GENOMIC DNA]</scope>
    <source>
        <strain evidence="10 11">CBS 606.96</strain>
    </source>
</reference>
<dbReference type="EMBL" id="AMGY01000011">
    <property type="protein sequence ID" value="EXJ76914.1"/>
    <property type="molecule type" value="Genomic_DNA"/>
</dbReference>
<dbReference type="Pfam" id="PF00364">
    <property type="entry name" value="Biotin_lipoyl"/>
    <property type="match status" value="1"/>
</dbReference>
<dbReference type="InterPro" id="IPR011054">
    <property type="entry name" value="Rudment_hybrid_motif"/>
</dbReference>
<feature type="domain" description="ATP-grasp" evidence="8">
    <location>
        <begin position="126"/>
        <end position="321"/>
    </location>
</feature>
<feature type="domain" description="Lipoyl-binding" evidence="7">
    <location>
        <begin position="589"/>
        <end position="668"/>
    </location>
</feature>
<evidence type="ECO:0000256" key="6">
    <source>
        <dbReference type="PROSITE-ProRule" id="PRU00409"/>
    </source>
</evidence>
<protein>
    <recommendedName>
        <fullName evidence="12">Pyruvate carboxylase</fullName>
    </recommendedName>
</protein>
<dbReference type="SUPFAM" id="SSF51246">
    <property type="entry name" value="Rudiment single hybrid motif"/>
    <property type="match status" value="1"/>
</dbReference>
<dbReference type="SMART" id="SM00878">
    <property type="entry name" value="Biotin_carb_C"/>
    <property type="match status" value="1"/>
</dbReference>
<dbReference type="InterPro" id="IPR011764">
    <property type="entry name" value="Biotin_carboxylation_dom"/>
</dbReference>
<dbReference type="PANTHER" id="PTHR45007:SF1">
    <property type="entry name" value="CARBOXYLASE, PUTATIVE (AFU_ORTHOLOGUE AFUA_5G07570)-RELATED"/>
    <property type="match status" value="1"/>
</dbReference>
<sequence>MASASAAASAERIKRLLVANRGEIAIRMISSARELGIHTVAIYTADDANHAVHADEALLVQSAGDFMNGELLKQLCVDQQIDAVHPAYGFLSENADFAASLETAGIRFVGPTPDVLRRTGDKTDARALAESCAVPVLPALREAISDLDRAAAFVAHTGFPLMIKAVDGGGGRGIRLVTRPEDLSHAFDRARGESPGGKVFIEKAAVDGYRHVEVQIIGDGRGQVAHLWERECSIQRRFQKMVELAPSTIKDRALVAQVIQSAVNLAKSIQYRSLGTFEFLVHESRPEFYFLEVNPRLQVEHTVTEEIADVDLVRAQLLIAQGASIDSLGLPSTSTSTDPTASASQPPKMVAIQLRVTAEDPAQGFALSMGRITQFHSPGGRGVRVDTHLSGSRPTVVGSSFDSLLAKIIVSAPSREEARLKGLRALSELAVHGVKTNLSVLLGTLASADFQASRCSTRWLEANLDQIRQLGQSLEASTLGAKEKGPSFAASGADAAASSASAGIGGSSSLLFKKGDSFRVTLSELHEGGAKGPEREHLVVLDRIVNNDFPTLIAGDVSLVTDAAGLKTTKKFTASLAASAAGSGLASSHHRKGDPSNPHHITLPFPGTVVELPVQVGDEVRDGEVVMVVQQMKMELEVRAPTAGLLTWVCDVDEGETVGEGMLVCEIQPLKVKEAGASGPGLSAKL</sequence>
<organism evidence="10 11">
    <name type="scientific">Capronia epimyces CBS 606.96</name>
    <dbReference type="NCBI Taxonomy" id="1182542"/>
    <lineage>
        <taxon>Eukaryota</taxon>
        <taxon>Fungi</taxon>
        <taxon>Dikarya</taxon>
        <taxon>Ascomycota</taxon>
        <taxon>Pezizomycotina</taxon>
        <taxon>Eurotiomycetes</taxon>
        <taxon>Chaetothyriomycetidae</taxon>
        <taxon>Chaetothyriales</taxon>
        <taxon>Herpotrichiellaceae</taxon>
        <taxon>Capronia</taxon>
    </lineage>
</organism>
<dbReference type="InterPro" id="IPR011761">
    <property type="entry name" value="ATP-grasp"/>
</dbReference>
<dbReference type="InterPro" id="IPR005479">
    <property type="entry name" value="CPAse_ATP-bd"/>
</dbReference>
<dbReference type="AlphaFoldDB" id="W9Y395"/>
<dbReference type="SUPFAM" id="SSF51230">
    <property type="entry name" value="Single hybrid motif"/>
    <property type="match status" value="1"/>
</dbReference>
<dbReference type="PROSITE" id="PS50968">
    <property type="entry name" value="BIOTINYL_LIPOYL"/>
    <property type="match status" value="1"/>
</dbReference>
<dbReference type="FunFam" id="3.30.1490.20:FF:000003">
    <property type="entry name" value="acetyl-CoA carboxylase isoform X1"/>
    <property type="match status" value="1"/>
</dbReference>
<gene>
    <name evidence="10" type="ORF">A1O3_10071</name>
</gene>
<dbReference type="GO" id="GO:0016874">
    <property type="term" value="F:ligase activity"/>
    <property type="evidence" value="ECO:0007669"/>
    <property type="project" value="UniProtKB-KW"/>
</dbReference>
<feature type="domain" description="Biotin carboxylation" evidence="9">
    <location>
        <begin position="12"/>
        <end position="465"/>
    </location>
</feature>
<dbReference type="CDD" id="cd06850">
    <property type="entry name" value="biotinyl_domain"/>
    <property type="match status" value="1"/>
</dbReference>
<dbReference type="GO" id="GO:0046872">
    <property type="term" value="F:metal ion binding"/>
    <property type="evidence" value="ECO:0007669"/>
    <property type="project" value="InterPro"/>
</dbReference>
<dbReference type="STRING" id="1182542.W9Y395"/>
<dbReference type="SUPFAM" id="SSF52440">
    <property type="entry name" value="PreATP-grasp domain"/>
    <property type="match status" value="1"/>
</dbReference>
<evidence type="ECO:0000256" key="1">
    <source>
        <dbReference type="ARBA" id="ARBA00001953"/>
    </source>
</evidence>
<dbReference type="InterPro" id="IPR011053">
    <property type="entry name" value="Single_hybrid_motif"/>
</dbReference>
<dbReference type="InterPro" id="IPR005482">
    <property type="entry name" value="Biotin_COase_C"/>
</dbReference>
<keyword evidence="5" id="KW-0092">Biotin</keyword>
<keyword evidence="11" id="KW-1185">Reference proteome</keyword>
<dbReference type="GO" id="GO:0005524">
    <property type="term" value="F:ATP binding"/>
    <property type="evidence" value="ECO:0007669"/>
    <property type="project" value="UniProtKB-UniRule"/>
</dbReference>
<evidence type="ECO:0000256" key="4">
    <source>
        <dbReference type="ARBA" id="ARBA00022840"/>
    </source>
</evidence>
<evidence type="ECO:0000256" key="2">
    <source>
        <dbReference type="ARBA" id="ARBA00022598"/>
    </source>
</evidence>
<dbReference type="InterPro" id="IPR000089">
    <property type="entry name" value="Biotin_lipoyl"/>
</dbReference>
<dbReference type="Proteomes" id="UP000019478">
    <property type="component" value="Unassembled WGS sequence"/>
</dbReference>
<evidence type="ECO:0008006" key="12">
    <source>
        <dbReference type="Google" id="ProtNLM"/>
    </source>
</evidence>
<dbReference type="HOGENOM" id="CLU_000395_3_2_1"/>
<name>W9Y395_9EURO</name>
<keyword evidence="2" id="KW-0436">Ligase</keyword>
<keyword evidence="3 6" id="KW-0547">Nucleotide-binding</keyword>
<dbReference type="RefSeq" id="XP_007738352.1">
    <property type="nucleotide sequence ID" value="XM_007740162.1"/>
</dbReference>
<comment type="cofactor">
    <cofactor evidence="1">
        <name>biotin</name>
        <dbReference type="ChEBI" id="CHEBI:57586"/>
    </cofactor>
</comment>
<dbReference type="PROSITE" id="PS50975">
    <property type="entry name" value="ATP_GRASP"/>
    <property type="match status" value="1"/>
</dbReference>
<dbReference type="Gene3D" id="3.30.470.20">
    <property type="entry name" value="ATP-grasp fold, B domain"/>
    <property type="match status" value="1"/>
</dbReference>
<dbReference type="GeneID" id="19174152"/>
<evidence type="ECO:0000313" key="10">
    <source>
        <dbReference type="EMBL" id="EXJ76914.1"/>
    </source>
</evidence>
<dbReference type="InterPro" id="IPR016185">
    <property type="entry name" value="PreATP-grasp_dom_sf"/>
</dbReference>
<dbReference type="eggNOG" id="KOG0369">
    <property type="taxonomic scope" value="Eukaryota"/>
</dbReference>
<dbReference type="Pfam" id="PF02786">
    <property type="entry name" value="CPSase_L_D2"/>
    <property type="match status" value="1"/>
</dbReference>
<dbReference type="SUPFAM" id="SSF56059">
    <property type="entry name" value="Glutathione synthetase ATP-binding domain-like"/>
    <property type="match status" value="1"/>
</dbReference>
<dbReference type="Pfam" id="PF00289">
    <property type="entry name" value="Biotin_carb_N"/>
    <property type="match status" value="1"/>
</dbReference>
<dbReference type="InterPro" id="IPR005481">
    <property type="entry name" value="BC-like_N"/>
</dbReference>
<dbReference type="PROSITE" id="PS50979">
    <property type="entry name" value="BC"/>
    <property type="match status" value="1"/>
</dbReference>
<dbReference type="PROSITE" id="PS00867">
    <property type="entry name" value="CPSASE_2"/>
    <property type="match status" value="1"/>
</dbReference>
<dbReference type="OrthoDB" id="196847at2759"/>
<evidence type="ECO:0000259" key="9">
    <source>
        <dbReference type="PROSITE" id="PS50979"/>
    </source>
</evidence>
<dbReference type="Gene3D" id="2.40.50.100">
    <property type="match status" value="1"/>
</dbReference>
<proteinExistence type="predicted"/>
<keyword evidence="4 6" id="KW-0067">ATP-binding</keyword>
<comment type="caution">
    <text evidence="10">The sequence shown here is derived from an EMBL/GenBank/DDBJ whole genome shotgun (WGS) entry which is preliminary data.</text>
</comment>
<dbReference type="PANTHER" id="PTHR45007">
    <property type="entry name" value="CARBOXYLASE, PUTATIVE (AFU_ORTHOLOGUE AFUA_5G07570)-RELATED"/>
    <property type="match status" value="1"/>
</dbReference>
<evidence type="ECO:0000259" key="7">
    <source>
        <dbReference type="PROSITE" id="PS50968"/>
    </source>
</evidence>